<gene>
    <name evidence="1" type="ORF">A9HBioS_0568</name>
</gene>
<comment type="caution">
    <text evidence="1">The sequence shown here is derived from an EMBL/GenBank/DDBJ whole genome shotgun (WGS) entry which is preliminary data.</text>
</comment>
<reference evidence="1 2" key="1">
    <citation type="submission" date="2016-10" db="EMBL/GenBank/DDBJ databases">
        <title>Search of new enzymes for the oxidation of sulfur compounds.</title>
        <authorList>
            <person name="Novo A."/>
            <person name="Moreira I.S."/>
            <person name="Castro P.M."/>
        </authorList>
    </citation>
    <scope>NUCLEOTIDE SEQUENCE [LARGE SCALE GENOMIC DNA]</scope>
    <source>
        <strain evidence="1 2">A9</strain>
    </source>
</reference>
<organism evidence="1 2">
    <name type="scientific">Pseudomonas koreensis</name>
    <dbReference type="NCBI Taxonomy" id="198620"/>
    <lineage>
        <taxon>Bacteria</taxon>
        <taxon>Pseudomonadati</taxon>
        <taxon>Pseudomonadota</taxon>
        <taxon>Gammaproteobacteria</taxon>
        <taxon>Pseudomonadales</taxon>
        <taxon>Pseudomonadaceae</taxon>
        <taxon>Pseudomonas</taxon>
    </lineage>
</organism>
<dbReference type="Proteomes" id="UP000288002">
    <property type="component" value="Unassembled WGS sequence"/>
</dbReference>
<dbReference type="EMBL" id="MKWS01000001">
    <property type="protein sequence ID" value="RVD80044.1"/>
    <property type="molecule type" value="Genomic_DNA"/>
</dbReference>
<dbReference type="AlphaFoldDB" id="A0AA94EUY8"/>
<name>A0AA94EUY8_9PSED</name>
<dbReference type="SUPFAM" id="SSF53850">
    <property type="entry name" value="Periplasmic binding protein-like II"/>
    <property type="match status" value="1"/>
</dbReference>
<proteinExistence type="predicted"/>
<protein>
    <submittedName>
        <fullName evidence="1">Uncharacterized protein</fullName>
    </submittedName>
</protein>
<evidence type="ECO:0000313" key="1">
    <source>
        <dbReference type="EMBL" id="RVD80044.1"/>
    </source>
</evidence>
<dbReference type="RefSeq" id="WP_254432758.1">
    <property type="nucleotide sequence ID" value="NZ_MKWS01000001.1"/>
</dbReference>
<accession>A0AA94EUY8</accession>
<evidence type="ECO:0000313" key="2">
    <source>
        <dbReference type="Proteomes" id="UP000288002"/>
    </source>
</evidence>
<sequence length="120" mass="13141">MAEQLRALAMYVGSFRPSVSQLRAQRVSLASNLVIQVAEGMGYSILAHAAVQEDIAKGLLVGHAIERPGIRSTVSLTTLRERRNSRLALSWEKILLETLEELVTVGAWKDATLWLGKEGA</sequence>